<dbReference type="SUPFAM" id="SSF51445">
    <property type="entry name" value="(Trans)glycosidases"/>
    <property type="match status" value="1"/>
</dbReference>
<evidence type="ECO:0000256" key="7">
    <source>
        <dbReference type="ARBA" id="ARBA00022801"/>
    </source>
</evidence>
<feature type="transmembrane region" description="Helical" evidence="16">
    <location>
        <begin position="324"/>
        <end position="342"/>
    </location>
</feature>
<reference evidence="17 18" key="1">
    <citation type="submission" date="2023-07" db="EMBL/GenBank/DDBJ databases">
        <title>Sorghum-associated microbial communities from plants grown in Nebraska, USA.</title>
        <authorList>
            <person name="Schachtman D."/>
        </authorList>
    </citation>
    <scope>NUCLEOTIDE SEQUENCE [LARGE SCALE GENOMIC DNA]</scope>
    <source>
        <strain evidence="17 18">CC60</strain>
    </source>
</reference>
<feature type="transmembrane region" description="Helical" evidence="16">
    <location>
        <begin position="442"/>
        <end position="458"/>
    </location>
</feature>
<evidence type="ECO:0000256" key="10">
    <source>
        <dbReference type="ARBA" id="ARBA00023277"/>
    </source>
</evidence>
<comment type="caution">
    <text evidence="17">The sequence shown here is derived from an EMBL/GenBank/DDBJ whole genome shotgun (WGS) entry which is preliminary data.</text>
</comment>
<keyword evidence="7" id="KW-0378">Hydrolase</keyword>
<protein>
    <recommendedName>
        <fullName evidence="15">Endo-1,3-beta-glucanase btgC</fullName>
    </recommendedName>
    <alternativeName>
        <fullName evidence="14">Laminarinase btgC</fullName>
    </alternativeName>
</protein>
<feature type="transmembrane region" description="Helical" evidence="16">
    <location>
        <begin position="354"/>
        <end position="373"/>
    </location>
</feature>
<evidence type="ECO:0000256" key="2">
    <source>
        <dbReference type="ARBA" id="ARBA00004236"/>
    </source>
</evidence>
<evidence type="ECO:0000256" key="1">
    <source>
        <dbReference type="ARBA" id="ARBA00004191"/>
    </source>
</evidence>
<feature type="transmembrane region" description="Helical" evidence="16">
    <location>
        <begin position="12"/>
        <end position="31"/>
    </location>
</feature>
<feature type="transmembrane region" description="Helical" evidence="16">
    <location>
        <begin position="521"/>
        <end position="541"/>
    </location>
</feature>
<evidence type="ECO:0000256" key="8">
    <source>
        <dbReference type="ARBA" id="ARBA00023136"/>
    </source>
</evidence>
<dbReference type="InterPro" id="IPR017853">
    <property type="entry name" value="GH"/>
</dbReference>
<evidence type="ECO:0000256" key="15">
    <source>
        <dbReference type="ARBA" id="ARBA00043078"/>
    </source>
</evidence>
<keyword evidence="16" id="KW-1133">Transmembrane helix</keyword>
<keyword evidence="3" id="KW-1003">Cell membrane</keyword>
<keyword evidence="11" id="KW-0961">Cell wall biogenesis/degradation</keyword>
<evidence type="ECO:0000313" key="17">
    <source>
        <dbReference type="EMBL" id="MDQ0009645.1"/>
    </source>
</evidence>
<keyword evidence="18" id="KW-1185">Reference proteome</keyword>
<dbReference type="Proteomes" id="UP001237737">
    <property type="component" value="Unassembled WGS sequence"/>
</dbReference>
<keyword evidence="4" id="KW-0134">Cell wall</keyword>
<keyword evidence="6" id="KW-0732">Signal</keyword>
<dbReference type="RefSeq" id="WP_306849157.1">
    <property type="nucleotide sequence ID" value="NZ_JAUSSK010000002.1"/>
</dbReference>
<comment type="subcellular location">
    <subcellularLocation>
        <location evidence="2">Cell membrane</location>
    </subcellularLocation>
    <subcellularLocation>
        <location evidence="1">Secreted</location>
        <location evidence="1">Cell wall</location>
    </subcellularLocation>
</comment>
<accession>A0ABT9SXB1</accession>
<evidence type="ECO:0000256" key="13">
    <source>
        <dbReference type="ARBA" id="ARBA00037649"/>
    </source>
</evidence>
<evidence type="ECO:0000256" key="12">
    <source>
        <dbReference type="ARBA" id="ARBA00023326"/>
    </source>
</evidence>
<sequence>MPPHTSYARFARPLAWIVLVLAAVFGAAYWWSLGRPVNLPDSPTARIACVSYAPFRLEGETPFDPYAFVPPERIDADLKALSTRFDCVRTYSMSQGLGAVPDIAGRYGMKVLMGIWLGRDPAANEREIELGLAAASRDHDTLRGIVVGNEVLLRNELSEHALAAYIERVNAATDVPVTYADVWEFWQKHPALAKVTDYITIHILPYWEDEPVAPEKAVQHVADVYQKMKAEFPGKQIMIGETGWPSQGRSRRDASASLVNEARYVREFLNYAATVDMPYNVIEAFDQPWKRDLEGTVGGFWGIFDTQARPKFAMQGPVVEEPRWTWAIAAGGAGALLFLLAGSIRRRWHGVPGWLALALAGFATGTALAAHARLLLFACRNDVEWTVGIAIGLAGGLTALSLARAIAPRLAAPVNPAAVAPSPVERRRFGIAWTDEFTPQRFFWMFVLSLYGILMVFNGRYRDFPIGLFAMPCIGFFVLALLRTRDRALMPLVEERLMAIWLVLLGASVVVQEIGANAVSWGWLALNLALALPVLIAWVGADPIGEGRLP</sequence>
<evidence type="ECO:0000256" key="11">
    <source>
        <dbReference type="ARBA" id="ARBA00023316"/>
    </source>
</evidence>
<keyword evidence="8 16" id="KW-0472">Membrane</keyword>
<dbReference type="PANTHER" id="PTHR16631:SF17">
    <property type="entry name" value="GLUCAN ENDO-1,3-BETA-GLUCOSIDASE BTGC"/>
    <property type="match status" value="1"/>
</dbReference>
<keyword evidence="9" id="KW-0325">Glycoprotein</keyword>
<evidence type="ECO:0000256" key="16">
    <source>
        <dbReference type="SAM" id="Phobius"/>
    </source>
</evidence>
<evidence type="ECO:0000256" key="3">
    <source>
        <dbReference type="ARBA" id="ARBA00022475"/>
    </source>
</evidence>
<proteinExistence type="predicted"/>
<keyword evidence="5" id="KW-0964">Secreted</keyword>
<evidence type="ECO:0000256" key="14">
    <source>
        <dbReference type="ARBA" id="ARBA00042373"/>
    </source>
</evidence>
<dbReference type="PANTHER" id="PTHR16631">
    <property type="entry name" value="GLUCAN 1,3-BETA-GLUCOSIDASE"/>
    <property type="match status" value="1"/>
</dbReference>
<feature type="transmembrane region" description="Helical" evidence="16">
    <location>
        <begin position="464"/>
        <end position="484"/>
    </location>
</feature>
<name>A0ABT9SXB1_9GAMM</name>
<evidence type="ECO:0000256" key="9">
    <source>
        <dbReference type="ARBA" id="ARBA00023180"/>
    </source>
</evidence>
<evidence type="ECO:0000313" key="18">
    <source>
        <dbReference type="Proteomes" id="UP001237737"/>
    </source>
</evidence>
<keyword evidence="10" id="KW-0119">Carbohydrate metabolism</keyword>
<dbReference type="InterPro" id="IPR000490">
    <property type="entry name" value="Glyco_hydro_17"/>
</dbReference>
<evidence type="ECO:0000256" key="6">
    <source>
        <dbReference type="ARBA" id="ARBA00022729"/>
    </source>
</evidence>
<keyword evidence="16" id="KW-0812">Transmembrane</keyword>
<evidence type="ECO:0000256" key="5">
    <source>
        <dbReference type="ARBA" id="ARBA00022525"/>
    </source>
</evidence>
<evidence type="ECO:0000256" key="4">
    <source>
        <dbReference type="ARBA" id="ARBA00022512"/>
    </source>
</evidence>
<gene>
    <name evidence="17" type="ORF">J2T07_001822</name>
</gene>
<dbReference type="EMBL" id="JAUSSK010000002">
    <property type="protein sequence ID" value="MDQ0009645.1"/>
    <property type="molecule type" value="Genomic_DNA"/>
</dbReference>
<dbReference type="InterPro" id="IPR050732">
    <property type="entry name" value="Beta-glucan_modifiers"/>
</dbReference>
<feature type="transmembrane region" description="Helical" evidence="16">
    <location>
        <begin position="385"/>
        <end position="403"/>
    </location>
</feature>
<organism evidence="17 18">
    <name type="scientific">Luteibacter jiangsuensis</name>
    <dbReference type="NCBI Taxonomy" id="637577"/>
    <lineage>
        <taxon>Bacteria</taxon>
        <taxon>Pseudomonadati</taxon>
        <taxon>Pseudomonadota</taxon>
        <taxon>Gammaproteobacteria</taxon>
        <taxon>Lysobacterales</taxon>
        <taxon>Rhodanobacteraceae</taxon>
        <taxon>Luteibacter</taxon>
    </lineage>
</organism>
<dbReference type="Gene3D" id="3.20.20.80">
    <property type="entry name" value="Glycosidases"/>
    <property type="match status" value="1"/>
</dbReference>
<comment type="function">
    <text evidence="13">Glucanases play a role in cell expansion during growth, in cell-cell fusion during mating, and in spore release during sporulation. This enzyme may be involved in beta-glucan degradation. Active on laminarin and lichenan.</text>
</comment>
<dbReference type="Pfam" id="PF00332">
    <property type="entry name" value="Glyco_hydro_17"/>
    <property type="match status" value="1"/>
</dbReference>
<keyword evidence="12" id="KW-0624">Polysaccharide degradation</keyword>